<dbReference type="AlphaFoldDB" id="E2NE94"/>
<reference evidence="3 4" key="2">
    <citation type="submission" date="2009-01" db="EMBL/GenBank/DDBJ databases">
        <title>Draft genome sequence of Bacteroides cellulosilyticus (DSM 14838).</title>
        <authorList>
            <person name="Sudarsanam P."/>
            <person name="Ley R."/>
            <person name="Guruge J."/>
            <person name="Turnbaugh P.J."/>
            <person name="Mahowald M."/>
            <person name="Liep D."/>
            <person name="Gordon J."/>
        </authorList>
    </citation>
    <scope>NUCLEOTIDE SEQUENCE [LARGE SCALE GENOMIC DNA]</scope>
    <source>
        <strain evidence="3 4">DSM 14838</strain>
    </source>
</reference>
<gene>
    <name evidence="3" type="ORF">BACCELL_02608</name>
</gene>
<comment type="caution">
    <text evidence="3">The sequence shown here is derived from an EMBL/GenBank/DDBJ whole genome shotgun (WGS) entry which is preliminary data.</text>
</comment>
<evidence type="ECO:0000313" key="4">
    <source>
        <dbReference type="Proteomes" id="UP000003711"/>
    </source>
</evidence>
<name>E2NE94_9BACE</name>
<protein>
    <recommendedName>
        <fullName evidence="2">Secretion system C-terminal sorting domain-containing protein</fullName>
    </recommendedName>
</protein>
<evidence type="ECO:0000259" key="2">
    <source>
        <dbReference type="Pfam" id="PF18962"/>
    </source>
</evidence>
<dbReference type="Proteomes" id="UP000003711">
    <property type="component" value="Unassembled WGS sequence"/>
</dbReference>
<dbReference type="InterPro" id="IPR051923">
    <property type="entry name" value="Glycosyl_Hydrolase_39"/>
</dbReference>
<dbReference type="EMBL" id="ACCH01000186">
    <property type="protein sequence ID" value="EEF89753.1"/>
    <property type="molecule type" value="Genomic_DNA"/>
</dbReference>
<feature type="domain" description="Secretion system C-terminal sorting" evidence="2">
    <location>
        <begin position="543"/>
        <end position="612"/>
    </location>
</feature>
<feature type="chain" id="PRO_5003161327" description="Secretion system C-terminal sorting domain-containing protein" evidence="1">
    <location>
        <begin position="27"/>
        <end position="614"/>
    </location>
</feature>
<organism evidence="3 4">
    <name type="scientific">Bacteroides cellulosilyticus DSM 14838</name>
    <dbReference type="NCBI Taxonomy" id="537012"/>
    <lineage>
        <taxon>Bacteria</taxon>
        <taxon>Pseudomonadati</taxon>
        <taxon>Bacteroidota</taxon>
        <taxon>Bacteroidia</taxon>
        <taxon>Bacteroidales</taxon>
        <taxon>Bacteroidaceae</taxon>
        <taxon>Bacteroides</taxon>
    </lineage>
</organism>
<dbReference type="NCBIfam" id="TIGR04183">
    <property type="entry name" value="Por_Secre_tail"/>
    <property type="match status" value="1"/>
</dbReference>
<dbReference type="HOGENOM" id="CLU_444580_0_0_10"/>
<dbReference type="InterPro" id="IPR026444">
    <property type="entry name" value="Secre_tail"/>
</dbReference>
<feature type="signal peptide" evidence="1">
    <location>
        <begin position="1"/>
        <end position="26"/>
    </location>
</feature>
<dbReference type="InterPro" id="IPR017853">
    <property type="entry name" value="GH"/>
</dbReference>
<dbReference type="Gene3D" id="3.20.20.80">
    <property type="entry name" value="Glycosidases"/>
    <property type="match status" value="1"/>
</dbReference>
<evidence type="ECO:0000256" key="1">
    <source>
        <dbReference type="SAM" id="SignalP"/>
    </source>
</evidence>
<keyword evidence="1" id="KW-0732">Signal</keyword>
<evidence type="ECO:0000313" key="3">
    <source>
        <dbReference type="EMBL" id="EEF89753.1"/>
    </source>
</evidence>
<reference evidence="3 4" key="1">
    <citation type="submission" date="2008-12" db="EMBL/GenBank/DDBJ databases">
        <authorList>
            <person name="Fulton L."/>
            <person name="Clifton S."/>
            <person name="Fulton B."/>
            <person name="Xu J."/>
            <person name="Minx P."/>
            <person name="Pepin K.H."/>
            <person name="Johnson M."/>
            <person name="Bhonagiri V."/>
            <person name="Nash W.E."/>
            <person name="Mardis E.R."/>
            <person name="Wilson R.K."/>
        </authorList>
    </citation>
    <scope>NUCLEOTIDE SEQUENCE [LARGE SCALE GENOMIC DNA]</scope>
    <source>
        <strain evidence="3 4">DSM 14838</strain>
    </source>
</reference>
<proteinExistence type="predicted"/>
<accession>E2NE94</accession>
<sequence>MGKGIFKIIMISFLLLGADMAQVRSAAPTDFENTGKIQLNPVLVSTDIGKKKNVAKNLGEGNMRLTGKLVRYGDNLTFSGVANAGKELVIDVTELGYYTLELTLADNENIIQTTVVNYAVVPEIIDEERPLDMGVCVHPPKDNDYSKTFRLIRMAGFTRIRTDLAWEHVEPAKGKYVMPEHMYQFVSASEKEGIKPLIVFGYANAIAYPNGFPTIPFPTTEESRLGCANALAYAVKEMGNRVTEWELWNEPNYADPVKDYLPLLKVVYPTVKKVNPDITLISGGGSGAGGGPGGAFIIPVLDAGGVDFQDGYSIHPYMAPNTPDFGYAGTGGPIPAVNIPTVWPYLKKISEENLRSDKKELSVWVTEIGWNSTTNLDIEQAAYLARTYLLSRRHYMSPGVFWYDFQNDGDTPDNIEHNFGLLRSDFSPKPSYQAAAVVASLLKNYTFQETLLDGVNKVLAFGQDGETTFYTAWTTKAEGTTIRVKAPTDVDKLRLIDWQGCEMPLTVDNGYLVLNLSILPQYLVVKEEVVGITSPVGKAGIKLYPNPSTGLLIVNWGHEGNRTITINDLNGRILQRKVTYGLETQMNISDLNAGIYMLCVNDGKEQVTLKVIKQ</sequence>
<dbReference type="PANTHER" id="PTHR12631:SF10">
    <property type="entry name" value="BETA-XYLOSIDASE-LIKE PROTEIN-RELATED"/>
    <property type="match status" value="1"/>
</dbReference>
<dbReference type="Pfam" id="PF18962">
    <property type="entry name" value="Por_Secre_tail"/>
    <property type="match status" value="1"/>
</dbReference>
<dbReference type="SUPFAM" id="SSF51445">
    <property type="entry name" value="(Trans)glycosidases"/>
    <property type="match status" value="1"/>
</dbReference>
<dbReference type="GO" id="GO:0004553">
    <property type="term" value="F:hydrolase activity, hydrolyzing O-glycosyl compounds"/>
    <property type="evidence" value="ECO:0007669"/>
    <property type="project" value="TreeGrafter"/>
</dbReference>
<dbReference type="PANTHER" id="PTHR12631">
    <property type="entry name" value="ALPHA-L-IDURONIDASE"/>
    <property type="match status" value="1"/>
</dbReference>